<keyword evidence="2" id="KW-1185">Reference proteome</keyword>
<name>A0A9D4HC44_DREPO</name>
<proteinExistence type="predicted"/>
<accession>A0A9D4HC44</accession>
<dbReference type="Proteomes" id="UP000828390">
    <property type="component" value="Unassembled WGS sequence"/>
</dbReference>
<comment type="caution">
    <text evidence="1">The sequence shown here is derived from an EMBL/GenBank/DDBJ whole genome shotgun (WGS) entry which is preliminary data.</text>
</comment>
<reference evidence="1" key="2">
    <citation type="submission" date="2020-11" db="EMBL/GenBank/DDBJ databases">
        <authorList>
            <person name="McCartney M.A."/>
            <person name="Auch B."/>
            <person name="Kono T."/>
            <person name="Mallez S."/>
            <person name="Becker A."/>
            <person name="Gohl D.M."/>
            <person name="Silverstein K.A.T."/>
            <person name="Koren S."/>
            <person name="Bechman K.B."/>
            <person name="Herman A."/>
            <person name="Abrahante J.E."/>
            <person name="Garbe J."/>
        </authorList>
    </citation>
    <scope>NUCLEOTIDE SEQUENCE</scope>
    <source>
        <strain evidence="1">Duluth1</strain>
        <tissue evidence="1">Whole animal</tissue>
    </source>
</reference>
<dbReference type="AlphaFoldDB" id="A0A9D4HC44"/>
<evidence type="ECO:0000313" key="1">
    <source>
        <dbReference type="EMBL" id="KAH3713067.1"/>
    </source>
</evidence>
<sequence length="280" mass="31337">MIAFARARVCVRVCMPVKLEMAEGAKQSHVPGTDRTPGCNILISSRISEEDASFELSNILNMLGYGKELRQKRRECHRQCDINFNALLPCDFEIITVGSKAEGTSRFFESDRDVLLVCKSIHCIEAACDVDLIPENTDVFRMGTLRCYPGHCILLRERGFSPLLYFAGYDNGHGEVLLSSEYFLNILTIQVSSFFHTSFFHKRSGPSLPYTFGGQDVDAVFALRCRCPSILQNWAARSRHWPPPDIVAKVVSMGAFLTPVGFKEAKIRFLNGGIASTQVR</sequence>
<dbReference type="EMBL" id="JAIWYP010000014">
    <property type="protein sequence ID" value="KAH3713067.1"/>
    <property type="molecule type" value="Genomic_DNA"/>
</dbReference>
<reference evidence="1" key="1">
    <citation type="journal article" date="2019" name="bioRxiv">
        <title>The Genome of the Zebra Mussel, Dreissena polymorpha: A Resource for Invasive Species Research.</title>
        <authorList>
            <person name="McCartney M.A."/>
            <person name="Auch B."/>
            <person name="Kono T."/>
            <person name="Mallez S."/>
            <person name="Zhang Y."/>
            <person name="Obille A."/>
            <person name="Becker A."/>
            <person name="Abrahante J.E."/>
            <person name="Garbe J."/>
            <person name="Badalamenti J.P."/>
            <person name="Herman A."/>
            <person name="Mangelson H."/>
            <person name="Liachko I."/>
            <person name="Sullivan S."/>
            <person name="Sone E.D."/>
            <person name="Koren S."/>
            <person name="Silverstein K.A.T."/>
            <person name="Beckman K.B."/>
            <person name="Gohl D.M."/>
        </authorList>
    </citation>
    <scope>NUCLEOTIDE SEQUENCE</scope>
    <source>
        <strain evidence="1">Duluth1</strain>
        <tissue evidence="1">Whole animal</tissue>
    </source>
</reference>
<gene>
    <name evidence="1" type="ORF">DPMN_072834</name>
</gene>
<protein>
    <submittedName>
        <fullName evidence="1">Uncharacterized protein</fullName>
    </submittedName>
</protein>
<organism evidence="1 2">
    <name type="scientific">Dreissena polymorpha</name>
    <name type="common">Zebra mussel</name>
    <name type="synonym">Mytilus polymorpha</name>
    <dbReference type="NCBI Taxonomy" id="45954"/>
    <lineage>
        <taxon>Eukaryota</taxon>
        <taxon>Metazoa</taxon>
        <taxon>Spiralia</taxon>
        <taxon>Lophotrochozoa</taxon>
        <taxon>Mollusca</taxon>
        <taxon>Bivalvia</taxon>
        <taxon>Autobranchia</taxon>
        <taxon>Heteroconchia</taxon>
        <taxon>Euheterodonta</taxon>
        <taxon>Imparidentia</taxon>
        <taxon>Neoheterodontei</taxon>
        <taxon>Myida</taxon>
        <taxon>Dreissenoidea</taxon>
        <taxon>Dreissenidae</taxon>
        <taxon>Dreissena</taxon>
    </lineage>
</organism>
<evidence type="ECO:0000313" key="2">
    <source>
        <dbReference type="Proteomes" id="UP000828390"/>
    </source>
</evidence>